<keyword evidence="2" id="KW-1185">Reference proteome</keyword>
<comment type="caution">
    <text evidence="1">The sequence shown here is derived from an EMBL/GenBank/DDBJ whole genome shotgun (WGS) entry which is preliminary data.</text>
</comment>
<evidence type="ECO:0000313" key="1">
    <source>
        <dbReference type="EMBL" id="KAI7982698.1"/>
    </source>
</evidence>
<protein>
    <submittedName>
        <fullName evidence="1">Pentatricopeptide repeat-containing protein</fullName>
    </submittedName>
</protein>
<accession>A0ACC0F291</accession>
<dbReference type="EMBL" id="CM045768">
    <property type="protein sequence ID" value="KAI7982698.1"/>
    <property type="molecule type" value="Genomic_DNA"/>
</dbReference>
<name>A0ACC0F291_9ERIC</name>
<gene>
    <name evidence="1" type="ORF">LOK49_LG15G02644</name>
</gene>
<evidence type="ECO:0000313" key="2">
    <source>
        <dbReference type="Proteomes" id="UP001060215"/>
    </source>
</evidence>
<organism evidence="1 2">
    <name type="scientific">Camellia lanceoleosa</name>
    <dbReference type="NCBI Taxonomy" id="1840588"/>
    <lineage>
        <taxon>Eukaryota</taxon>
        <taxon>Viridiplantae</taxon>
        <taxon>Streptophyta</taxon>
        <taxon>Embryophyta</taxon>
        <taxon>Tracheophyta</taxon>
        <taxon>Spermatophyta</taxon>
        <taxon>Magnoliopsida</taxon>
        <taxon>eudicotyledons</taxon>
        <taxon>Gunneridae</taxon>
        <taxon>Pentapetalae</taxon>
        <taxon>asterids</taxon>
        <taxon>Ericales</taxon>
        <taxon>Theaceae</taxon>
        <taxon>Camellia</taxon>
    </lineage>
</organism>
<reference evidence="1 2" key="1">
    <citation type="journal article" date="2022" name="Plant J.">
        <title>Chromosome-level genome of Camellia lanceoleosa provides a valuable resource for understanding genome evolution and self-incompatibility.</title>
        <authorList>
            <person name="Gong W."/>
            <person name="Xiao S."/>
            <person name="Wang L."/>
            <person name="Liao Z."/>
            <person name="Chang Y."/>
            <person name="Mo W."/>
            <person name="Hu G."/>
            <person name="Li W."/>
            <person name="Zhao G."/>
            <person name="Zhu H."/>
            <person name="Hu X."/>
            <person name="Ji K."/>
            <person name="Xiang X."/>
            <person name="Song Q."/>
            <person name="Yuan D."/>
            <person name="Jin S."/>
            <person name="Zhang L."/>
        </authorList>
    </citation>
    <scope>NUCLEOTIDE SEQUENCE [LARGE SCALE GENOMIC DNA]</scope>
    <source>
        <strain evidence="1">SQ_2022a</strain>
    </source>
</reference>
<proteinExistence type="predicted"/>
<dbReference type="Proteomes" id="UP001060215">
    <property type="component" value="Chromosome 11"/>
</dbReference>
<sequence length="600" mass="66933">MRIISPYSSIKRHRFLCTSSSSGSGGTTSSTTRRREQQRQLLLQLLVVVGDAKQLYESHGLMVRRGLDLDNLLLSRFIGASSALGSSDYAYSVFKHRIKMKPAGGNGPDIYLYNTMIKALSTRHYCQPQDAILVYNNIQSLSHLRPDNYSFPFALKAVPRLGLIENQNQDQDQNQNQNQIQVGRQIHCQAIATGLHTHLHVSTALIQMYASCGCLPAARKLFDGMLLTTTSSWNAIIAAYAKAADLDTACQLFNRMPLLHRNVISWTCLISGYARSDRPSEAILFFRRMQLEGVEPDEVALLSVLSACARLGALELGEWIHNYIHKHTHRLRKNTLPLNNALIDMYAKSGNIRKATQVFKSMKHTSIVTWTSIISGLALHGLGREALQVFSLMERAQIKPNDITFIALLSACSHVGSVEMGRWYFNIMHSRYGIKPKIEHYGCMIDLLGRSGCLQEAQELVAGMPFEANGAIWGSLLAASRIHGDVELAERSLQHLMAVEAHNSGNYTILSNVYAGLGRWNESGMMRKVMRDTGVIKVPGGSSIEVNNRVHEFSAGDRLHPQSERIYKLLSLIIEQLMMAGYMPEEHWGMLESEDGCSNS</sequence>